<dbReference type="KEGG" id="lcre:Pla8534_45100"/>
<name>A0A518DXW7_9BACT</name>
<dbReference type="Pfam" id="PF00497">
    <property type="entry name" value="SBP_bac_3"/>
    <property type="match status" value="1"/>
</dbReference>
<evidence type="ECO:0000256" key="1">
    <source>
        <dbReference type="ARBA" id="ARBA00022729"/>
    </source>
</evidence>
<accession>A0A518DXW7</accession>
<proteinExistence type="predicted"/>
<dbReference type="CDD" id="cd01002">
    <property type="entry name" value="PBP2_Ehub_like"/>
    <property type="match status" value="1"/>
</dbReference>
<dbReference type="GO" id="GO:0051470">
    <property type="term" value="P:ectoine transmembrane transport"/>
    <property type="evidence" value="ECO:0007669"/>
    <property type="project" value="InterPro"/>
</dbReference>
<dbReference type="InterPro" id="IPR001638">
    <property type="entry name" value="Solute-binding_3/MltF_N"/>
</dbReference>
<evidence type="ECO:0000259" key="2">
    <source>
        <dbReference type="SMART" id="SM00062"/>
    </source>
</evidence>
<evidence type="ECO:0000313" key="3">
    <source>
        <dbReference type="EMBL" id="QDU96689.1"/>
    </source>
</evidence>
<dbReference type="SUPFAM" id="SSF53850">
    <property type="entry name" value="Periplasmic binding protein-like II"/>
    <property type="match status" value="1"/>
</dbReference>
<keyword evidence="4" id="KW-1185">Reference proteome</keyword>
<keyword evidence="1" id="KW-0732">Signal</keyword>
<dbReference type="AlphaFoldDB" id="A0A518DXW7"/>
<protein>
    <submittedName>
        <fullName evidence="3">Lysine-arginine-ornithine-binding periplasmic protein</fullName>
    </submittedName>
</protein>
<dbReference type="PANTHER" id="PTHR35936">
    <property type="entry name" value="MEMBRANE-BOUND LYTIC MUREIN TRANSGLYCOSYLASE F"/>
    <property type="match status" value="1"/>
</dbReference>
<dbReference type="Proteomes" id="UP000317648">
    <property type="component" value="Chromosome"/>
</dbReference>
<dbReference type="PANTHER" id="PTHR35936:SF17">
    <property type="entry name" value="ARGININE-BINDING EXTRACELLULAR PROTEIN ARTP"/>
    <property type="match status" value="1"/>
</dbReference>
<gene>
    <name evidence="3" type="primary">argT</name>
    <name evidence="3" type="ORF">Pla8534_45100</name>
</gene>
<dbReference type="GO" id="GO:0033294">
    <property type="term" value="F:ectoine binding"/>
    <property type="evidence" value="ECO:0007669"/>
    <property type="project" value="InterPro"/>
</dbReference>
<dbReference type="OrthoDB" id="9774451at2"/>
<dbReference type="Gene3D" id="3.40.190.10">
    <property type="entry name" value="Periplasmic binding protein-like II"/>
    <property type="match status" value="2"/>
</dbReference>
<feature type="domain" description="Solute-binding protein family 3/N-terminal" evidence="2">
    <location>
        <begin position="52"/>
        <end position="280"/>
    </location>
</feature>
<reference evidence="3 4" key="1">
    <citation type="submission" date="2019-02" db="EMBL/GenBank/DDBJ databases">
        <title>Deep-cultivation of Planctomycetes and their phenomic and genomic characterization uncovers novel biology.</title>
        <authorList>
            <person name="Wiegand S."/>
            <person name="Jogler M."/>
            <person name="Boedeker C."/>
            <person name="Pinto D."/>
            <person name="Vollmers J."/>
            <person name="Rivas-Marin E."/>
            <person name="Kohn T."/>
            <person name="Peeters S.H."/>
            <person name="Heuer A."/>
            <person name="Rast P."/>
            <person name="Oberbeckmann S."/>
            <person name="Bunk B."/>
            <person name="Jeske O."/>
            <person name="Meyerdierks A."/>
            <person name="Storesund J.E."/>
            <person name="Kallscheuer N."/>
            <person name="Luecker S."/>
            <person name="Lage O.M."/>
            <person name="Pohl T."/>
            <person name="Merkel B.J."/>
            <person name="Hornburger P."/>
            <person name="Mueller R.-W."/>
            <person name="Bruemmer F."/>
            <person name="Labrenz M."/>
            <person name="Spormann A.M."/>
            <person name="Op den Camp H."/>
            <person name="Overmann J."/>
            <person name="Amann R."/>
            <person name="Jetten M.S.M."/>
            <person name="Mascher T."/>
            <person name="Medema M.H."/>
            <person name="Devos D.P."/>
            <person name="Kaster A.-K."/>
            <person name="Ovreas L."/>
            <person name="Rohde M."/>
            <person name="Galperin M.Y."/>
            <person name="Jogler C."/>
        </authorList>
    </citation>
    <scope>NUCLEOTIDE SEQUENCE [LARGE SCALE GENOMIC DNA]</scope>
    <source>
        <strain evidence="3 4">Pla85_3_4</strain>
    </source>
</reference>
<dbReference type="NCBIfam" id="TIGR02995">
    <property type="entry name" value="ectoine_ehuB"/>
    <property type="match status" value="1"/>
</dbReference>
<dbReference type="SMART" id="SM00062">
    <property type="entry name" value="PBPb"/>
    <property type="match status" value="1"/>
</dbReference>
<sequence length="306" mass="32726">MPSDRRRAGPLGFGLIVLLASAVGVVAYGSWSGGFSSSANQDTLEQLRETGVVRIGYANEAPYGYLDTARGEITGEAPEIARYVLHEMGAKRVESVVTEFGSLIPGLKAGRFDVIAAGMYITPSRCREIAFSDPTYCIGEAFVVQAGNPLDLHSFEDVAATEAARIGVVGGAIEDSYAQAVGVPEGRIVRFPDNISALTGVWTGRIDAFAATALTVHDLVQKADSPLIERATPFSDPVIDGVVAKGYGAFGFRQQDAAFRREFNQRLRLLLGTEKHLKLVGKFGINEETLPGGRTAEDLCQGEQEP</sequence>
<organism evidence="3 4">
    <name type="scientific">Lignipirellula cremea</name>
    <dbReference type="NCBI Taxonomy" id="2528010"/>
    <lineage>
        <taxon>Bacteria</taxon>
        <taxon>Pseudomonadati</taxon>
        <taxon>Planctomycetota</taxon>
        <taxon>Planctomycetia</taxon>
        <taxon>Pirellulales</taxon>
        <taxon>Pirellulaceae</taxon>
        <taxon>Lignipirellula</taxon>
    </lineage>
</organism>
<dbReference type="EMBL" id="CP036433">
    <property type="protein sequence ID" value="QDU96689.1"/>
    <property type="molecule type" value="Genomic_DNA"/>
</dbReference>
<evidence type="ECO:0000313" key="4">
    <source>
        <dbReference type="Proteomes" id="UP000317648"/>
    </source>
</evidence>
<dbReference type="InterPro" id="IPR014337">
    <property type="entry name" value="Ectoine_EhuB"/>
</dbReference>
<dbReference type="RefSeq" id="WP_145055303.1">
    <property type="nucleotide sequence ID" value="NZ_CP036433.1"/>
</dbReference>